<keyword evidence="1" id="KW-0812">Transmembrane</keyword>
<evidence type="ECO:0000259" key="2">
    <source>
        <dbReference type="Pfam" id="PF07238"/>
    </source>
</evidence>
<dbReference type="Pfam" id="PF07238">
    <property type="entry name" value="PilZ"/>
    <property type="match status" value="1"/>
</dbReference>
<dbReference type="RefSeq" id="WP_264882366.1">
    <property type="nucleotide sequence ID" value="NZ_JAPDOB010000002.1"/>
</dbReference>
<evidence type="ECO:0000313" key="4">
    <source>
        <dbReference type="Proteomes" id="UP001526246"/>
    </source>
</evidence>
<keyword evidence="4" id="KW-1185">Reference proteome</keyword>
<dbReference type="InterPro" id="IPR009875">
    <property type="entry name" value="PilZ_domain"/>
</dbReference>
<gene>
    <name evidence="3" type="ORF">OMW55_08395</name>
</gene>
<keyword evidence="1" id="KW-1133">Transmembrane helix</keyword>
<reference evidence="3 4" key="1">
    <citation type="submission" date="2022-10" db="EMBL/GenBank/DDBJ databases">
        <title>Sphingomonas sp.</title>
        <authorList>
            <person name="Jin C."/>
        </authorList>
    </citation>
    <scope>NUCLEOTIDE SEQUENCE [LARGE SCALE GENOMIC DNA]</scope>
    <source>
        <strain evidence="3 4">BN140010</strain>
    </source>
</reference>
<evidence type="ECO:0000256" key="1">
    <source>
        <dbReference type="SAM" id="Phobius"/>
    </source>
</evidence>
<accession>A0ABT3JFN5</accession>
<name>A0ABT3JFN5_9SPHN</name>
<dbReference type="Proteomes" id="UP001526246">
    <property type="component" value="Unassembled WGS sequence"/>
</dbReference>
<sequence>MGLVAYIDDSLASEKRRAPRRTLRLEVGVATGAPEQARMMIHDLSPTGLLVEAEDGPTVGEKLQIELPGSGSFPAKVMWSSGRFVGCKFEQVLPQAAISAALLKSVRAPERTAPAGNLTPVQELQARVQRLVEGGEAVTEGSAAQVAANDDRLPFHVRGRIMLGLSLASAGVWGALLWAIGVI</sequence>
<protein>
    <submittedName>
        <fullName evidence="3">PilZ domain-containing protein</fullName>
    </submittedName>
</protein>
<feature type="transmembrane region" description="Helical" evidence="1">
    <location>
        <begin position="161"/>
        <end position="180"/>
    </location>
</feature>
<dbReference type="Gene3D" id="2.40.10.220">
    <property type="entry name" value="predicted glycosyltransferase like domains"/>
    <property type="match status" value="1"/>
</dbReference>
<evidence type="ECO:0000313" key="3">
    <source>
        <dbReference type="EMBL" id="MCW3797821.1"/>
    </source>
</evidence>
<dbReference type="EMBL" id="JAPDOB010000002">
    <property type="protein sequence ID" value="MCW3797821.1"/>
    <property type="molecule type" value="Genomic_DNA"/>
</dbReference>
<organism evidence="3 4">
    <name type="scientific">Sphingomonas arvum</name>
    <dbReference type="NCBI Taxonomy" id="2992113"/>
    <lineage>
        <taxon>Bacteria</taxon>
        <taxon>Pseudomonadati</taxon>
        <taxon>Pseudomonadota</taxon>
        <taxon>Alphaproteobacteria</taxon>
        <taxon>Sphingomonadales</taxon>
        <taxon>Sphingomonadaceae</taxon>
        <taxon>Sphingomonas</taxon>
    </lineage>
</organism>
<dbReference type="SUPFAM" id="SSF141371">
    <property type="entry name" value="PilZ domain-like"/>
    <property type="match status" value="1"/>
</dbReference>
<proteinExistence type="predicted"/>
<comment type="caution">
    <text evidence="3">The sequence shown here is derived from an EMBL/GenBank/DDBJ whole genome shotgun (WGS) entry which is preliminary data.</text>
</comment>
<feature type="domain" description="PilZ" evidence="2">
    <location>
        <begin position="14"/>
        <end position="95"/>
    </location>
</feature>
<keyword evidence="1" id="KW-0472">Membrane</keyword>